<evidence type="ECO:0000313" key="1">
    <source>
        <dbReference type="EMBL" id="RLQ93371.1"/>
    </source>
</evidence>
<dbReference type="InterPro" id="IPR036513">
    <property type="entry name" value="STAS_dom_sf"/>
</dbReference>
<dbReference type="SUPFAM" id="SSF52091">
    <property type="entry name" value="SpoIIaa-like"/>
    <property type="match status" value="1"/>
</dbReference>
<dbReference type="Proteomes" id="UP000276770">
    <property type="component" value="Unassembled WGS sequence"/>
</dbReference>
<dbReference type="OrthoDB" id="2456599at2"/>
<keyword evidence="2" id="KW-1185">Reference proteome</keyword>
<sequence>MMLDKEQRIRKQPIDFISEKGASTLKKSEYVKELEEKVKYYEAVLQEISAPIIPSIVPNTILVPLTGRLDENRLINIREKILKSVYETDIDAAIIDFTGIGSNEVEELGYGRLAQEVADLSASLKLMGVEPMYVGFSPKIIKDIVHSGIDFPFKAHSTFRTALQYLMDGKKLHFEKVTAGK</sequence>
<gene>
    <name evidence="1" type="ORF">D9X91_18085</name>
</gene>
<organism evidence="1 2">
    <name type="scientific">Falsibacillus albus</name>
    <dbReference type="NCBI Taxonomy" id="2478915"/>
    <lineage>
        <taxon>Bacteria</taxon>
        <taxon>Bacillati</taxon>
        <taxon>Bacillota</taxon>
        <taxon>Bacilli</taxon>
        <taxon>Bacillales</taxon>
        <taxon>Bacillaceae</taxon>
        <taxon>Falsibacillus</taxon>
    </lineage>
</organism>
<dbReference type="PANTHER" id="PTHR33745">
    <property type="entry name" value="RSBT ANTAGONIST PROTEIN RSBS-RELATED"/>
    <property type="match status" value="1"/>
</dbReference>
<name>A0A3L7JUP7_9BACI</name>
<dbReference type="Gene3D" id="3.30.750.24">
    <property type="entry name" value="STAS domain"/>
    <property type="match status" value="1"/>
</dbReference>
<reference evidence="1 2" key="1">
    <citation type="submission" date="2018-10" db="EMBL/GenBank/DDBJ databases">
        <title>Falsibacillus sp. genome draft.</title>
        <authorList>
            <person name="Shi S."/>
        </authorList>
    </citation>
    <scope>NUCLEOTIDE SEQUENCE [LARGE SCALE GENOMIC DNA]</scope>
    <source>
        <strain evidence="1 2">GY 10110</strain>
    </source>
</reference>
<dbReference type="PANTHER" id="PTHR33745:SF8">
    <property type="entry name" value="BLUE-LIGHT PHOTORECEPTOR"/>
    <property type="match status" value="1"/>
</dbReference>
<dbReference type="CDD" id="cd07041">
    <property type="entry name" value="STAS_RsbR_RsbS_like"/>
    <property type="match status" value="1"/>
</dbReference>
<accession>A0A3L7JUP7</accession>
<dbReference type="RefSeq" id="WP_121682061.1">
    <property type="nucleotide sequence ID" value="NZ_RCVZ01000015.1"/>
</dbReference>
<dbReference type="AlphaFoldDB" id="A0A3L7JUP7"/>
<comment type="caution">
    <text evidence="1">The sequence shown here is derived from an EMBL/GenBank/DDBJ whole genome shotgun (WGS) entry which is preliminary data.</text>
</comment>
<dbReference type="InterPro" id="IPR051932">
    <property type="entry name" value="Bact_StressResp_Reg"/>
</dbReference>
<dbReference type="EMBL" id="RCVZ01000015">
    <property type="protein sequence ID" value="RLQ93371.1"/>
    <property type="molecule type" value="Genomic_DNA"/>
</dbReference>
<protein>
    <submittedName>
        <fullName evidence="1">STAS domain-containing protein</fullName>
    </submittedName>
</protein>
<proteinExistence type="predicted"/>
<evidence type="ECO:0000313" key="2">
    <source>
        <dbReference type="Proteomes" id="UP000276770"/>
    </source>
</evidence>